<keyword evidence="3" id="KW-1185">Reference proteome</keyword>
<organism evidence="2 3">
    <name type="scientific">Chloroherpeton thalassium (strain ATCC 35110 / GB-78)</name>
    <dbReference type="NCBI Taxonomy" id="517418"/>
    <lineage>
        <taxon>Bacteria</taxon>
        <taxon>Pseudomonadati</taxon>
        <taxon>Chlorobiota</taxon>
        <taxon>Chlorobiia</taxon>
        <taxon>Chlorobiales</taxon>
        <taxon>Chloroherpetonaceae</taxon>
        <taxon>Chloroherpeton</taxon>
    </lineage>
</organism>
<dbReference type="PRINTS" id="PR00111">
    <property type="entry name" value="ABHYDROLASE"/>
</dbReference>
<dbReference type="SUPFAM" id="SSF53474">
    <property type="entry name" value="alpha/beta-Hydrolases"/>
    <property type="match status" value="1"/>
</dbReference>
<dbReference type="OrthoDB" id="9780932at2"/>
<dbReference type="KEGG" id="cts:Ctha_1622"/>
<dbReference type="eggNOG" id="COG2267">
    <property type="taxonomic scope" value="Bacteria"/>
</dbReference>
<dbReference type="InterPro" id="IPR029058">
    <property type="entry name" value="AB_hydrolase_fold"/>
</dbReference>
<dbReference type="InterPro" id="IPR050266">
    <property type="entry name" value="AB_hydrolase_sf"/>
</dbReference>
<accession>B3QSN3</accession>
<gene>
    <name evidence="2" type="ordered locus">Ctha_1622</name>
</gene>
<name>B3QSN3_CHLT3</name>
<dbReference type="Pfam" id="PF00561">
    <property type="entry name" value="Abhydrolase_1"/>
    <property type="match status" value="1"/>
</dbReference>
<dbReference type="PANTHER" id="PTHR43798:SF33">
    <property type="entry name" value="HYDROLASE, PUTATIVE (AFU_ORTHOLOGUE AFUA_2G14860)-RELATED"/>
    <property type="match status" value="1"/>
</dbReference>
<evidence type="ECO:0000313" key="3">
    <source>
        <dbReference type="Proteomes" id="UP000001208"/>
    </source>
</evidence>
<dbReference type="PANTHER" id="PTHR43798">
    <property type="entry name" value="MONOACYLGLYCEROL LIPASE"/>
    <property type="match status" value="1"/>
</dbReference>
<dbReference type="RefSeq" id="WP_012500164.1">
    <property type="nucleotide sequence ID" value="NC_011026.1"/>
</dbReference>
<dbReference type="InterPro" id="IPR000073">
    <property type="entry name" value="AB_hydrolase_1"/>
</dbReference>
<dbReference type="Gene3D" id="3.40.50.1820">
    <property type="entry name" value="alpha/beta hydrolase"/>
    <property type="match status" value="1"/>
</dbReference>
<proteinExistence type="predicted"/>
<dbReference type="Proteomes" id="UP000001208">
    <property type="component" value="Chromosome"/>
</dbReference>
<dbReference type="EMBL" id="CP001100">
    <property type="protein sequence ID" value="ACF14080.1"/>
    <property type="molecule type" value="Genomic_DNA"/>
</dbReference>
<sequence>MDIPSREIILSGYRHRYIDVGSGNKSLVLVHGVSSSLDIYEKVIPKFAEHYRVLAFDLLGFGESEKPPKENYTIHFYAKLINEFIQKSGALGEGKEVYLLGHSMGGKYAVATTILYPESVQKLILSNTDGFLHVPHVIRAASFWGVRHLVKKIVTRRAFVKKAMETVYYDASHITEEHFEYNVRMVQDEATFNTVMILNRNYKELDLARTGLRRRINEIKIPTLIIWGEFDKFISPKCAFTAKQEIANSELHIIKACGHAPMVEKHEEFAAVTLVFLEKP</sequence>
<feature type="domain" description="AB hydrolase-1" evidence="1">
    <location>
        <begin position="26"/>
        <end position="265"/>
    </location>
</feature>
<dbReference type="GO" id="GO:0047372">
    <property type="term" value="F:monoacylglycerol lipase activity"/>
    <property type="evidence" value="ECO:0007669"/>
    <property type="project" value="TreeGrafter"/>
</dbReference>
<evidence type="ECO:0000313" key="2">
    <source>
        <dbReference type="EMBL" id="ACF14080.1"/>
    </source>
</evidence>
<dbReference type="AlphaFoldDB" id="B3QSN3"/>
<keyword evidence="2" id="KW-0378">Hydrolase</keyword>
<dbReference type="GO" id="GO:0016020">
    <property type="term" value="C:membrane"/>
    <property type="evidence" value="ECO:0007669"/>
    <property type="project" value="TreeGrafter"/>
</dbReference>
<dbReference type="GO" id="GO:0046464">
    <property type="term" value="P:acylglycerol catabolic process"/>
    <property type="evidence" value="ECO:0007669"/>
    <property type="project" value="TreeGrafter"/>
</dbReference>
<reference evidence="2 3" key="1">
    <citation type="submission" date="2008-06" db="EMBL/GenBank/DDBJ databases">
        <title>Complete sequence of Chloroherpeton thalassium ATCC 35110.</title>
        <authorList>
            <consortium name="US DOE Joint Genome Institute"/>
            <person name="Lucas S."/>
            <person name="Copeland A."/>
            <person name="Lapidus A."/>
            <person name="Glavina del Rio T."/>
            <person name="Dalin E."/>
            <person name="Tice H."/>
            <person name="Bruce D."/>
            <person name="Goodwin L."/>
            <person name="Pitluck S."/>
            <person name="Schmutz J."/>
            <person name="Larimer F."/>
            <person name="Land M."/>
            <person name="Hauser L."/>
            <person name="Kyrpides N."/>
            <person name="Mikhailova N."/>
            <person name="Liu Z."/>
            <person name="Li T."/>
            <person name="Zhao F."/>
            <person name="Overmann J."/>
            <person name="Bryant D.A."/>
            <person name="Richardson P."/>
        </authorList>
    </citation>
    <scope>NUCLEOTIDE SEQUENCE [LARGE SCALE GENOMIC DNA]</scope>
    <source>
        <strain evidence="3">ATCC 35110 / GB-78</strain>
    </source>
</reference>
<dbReference type="STRING" id="517418.Ctha_1622"/>
<protein>
    <submittedName>
        <fullName evidence="2">Alpha/beta hydrolase fold</fullName>
    </submittedName>
</protein>
<dbReference type="HOGENOM" id="CLU_020336_13_6_10"/>
<evidence type="ECO:0000259" key="1">
    <source>
        <dbReference type="Pfam" id="PF00561"/>
    </source>
</evidence>